<dbReference type="Gene3D" id="2.40.440.10">
    <property type="entry name" value="L,D-transpeptidase catalytic domain-like"/>
    <property type="match status" value="1"/>
</dbReference>
<dbReference type="SUPFAM" id="SSF141523">
    <property type="entry name" value="L,D-transpeptidase catalytic domain-like"/>
    <property type="match status" value="1"/>
</dbReference>
<dbReference type="KEGG" id="mdn:JT25_012050"/>
<dbReference type="RefSeq" id="WP_036277989.1">
    <property type="nucleotide sequence ID" value="NZ_CP014476.1"/>
</dbReference>
<dbReference type="InterPro" id="IPR005490">
    <property type="entry name" value="LD_TPept_cat_dom"/>
</dbReference>
<proteinExistence type="inferred from homology"/>
<dbReference type="InterPro" id="IPR050979">
    <property type="entry name" value="LD-transpeptidase"/>
</dbReference>
<dbReference type="PROSITE" id="PS52029">
    <property type="entry name" value="LD_TPASE"/>
    <property type="match status" value="1"/>
</dbReference>
<protein>
    <recommendedName>
        <fullName evidence="11">L,D-TPase catalytic domain-containing protein</fullName>
    </recommendedName>
</protein>
<keyword evidence="10" id="KW-0732">Signal</keyword>
<keyword evidence="4" id="KW-0808">Transferase</keyword>
<accession>A0A126T561</accession>
<dbReference type="STRING" id="1538553.JT25_012050"/>
<dbReference type="PANTHER" id="PTHR30582:SF24">
    <property type="entry name" value="L,D-TRANSPEPTIDASE ERFK_SRFK-RELATED"/>
    <property type="match status" value="1"/>
</dbReference>
<keyword evidence="3" id="KW-0328">Glycosyltransferase</keyword>
<keyword evidence="5" id="KW-0378">Hydrolase</keyword>
<dbReference type="GO" id="GO:0071972">
    <property type="term" value="F:peptidoglycan L,D-transpeptidase activity"/>
    <property type="evidence" value="ECO:0007669"/>
    <property type="project" value="TreeGrafter"/>
</dbReference>
<evidence type="ECO:0000256" key="3">
    <source>
        <dbReference type="ARBA" id="ARBA00022676"/>
    </source>
</evidence>
<dbReference type="AlphaFoldDB" id="A0A126T561"/>
<evidence type="ECO:0000256" key="9">
    <source>
        <dbReference type="PROSITE-ProRule" id="PRU01373"/>
    </source>
</evidence>
<keyword evidence="6 9" id="KW-0133">Cell shape</keyword>
<evidence type="ECO:0000256" key="10">
    <source>
        <dbReference type="SAM" id="SignalP"/>
    </source>
</evidence>
<dbReference type="InterPro" id="IPR018392">
    <property type="entry name" value="LysM"/>
</dbReference>
<keyword evidence="7 9" id="KW-0573">Peptidoglycan synthesis</keyword>
<keyword evidence="8 9" id="KW-0961">Cell wall biogenesis/degradation</keyword>
<dbReference type="CDD" id="cd00118">
    <property type="entry name" value="LysM"/>
    <property type="match status" value="1"/>
</dbReference>
<dbReference type="GO" id="GO:0016757">
    <property type="term" value="F:glycosyltransferase activity"/>
    <property type="evidence" value="ECO:0007669"/>
    <property type="project" value="UniProtKB-KW"/>
</dbReference>
<evidence type="ECO:0000256" key="6">
    <source>
        <dbReference type="ARBA" id="ARBA00022960"/>
    </source>
</evidence>
<organism evidence="12 13">
    <name type="scientific">Methylomonas denitrificans</name>
    <dbReference type="NCBI Taxonomy" id="1538553"/>
    <lineage>
        <taxon>Bacteria</taxon>
        <taxon>Pseudomonadati</taxon>
        <taxon>Pseudomonadota</taxon>
        <taxon>Gammaproteobacteria</taxon>
        <taxon>Methylococcales</taxon>
        <taxon>Methylococcaceae</taxon>
        <taxon>Methylomonas</taxon>
    </lineage>
</organism>
<dbReference type="InterPro" id="IPR038063">
    <property type="entry name" value="Transpep_catalytic_dom"/>
</dbReference>
<name>A0A126T561_9GAMM</name>
<keyword evidence="13" id="KW-1185">Reference proteome</keyword>
<dbReference type="GO" id="GO:0008360">
    <property type="term" value="P:regulation of cell shape"/>
    <property type="evidence" value="ECO:0007669"/>
    <property type="project" value="UniProtKB-UniRule"/>
</dbReference>
<evidence type="ECO:0000256" key="2">
    <source>
        <dbReference type="ARBA" id="ARBA00005992"/>
    </source>
</evidence>
<reference evidence="12 13" key="1">
    <citation type="journal article" date="2015" name="Environ. Microbiol.">
        <title>Methane oxidation coupled to nitrate reduction under hypoxia by the Gammaproteobacterium Methylomonas denitrificans, sp. nov. type strain FJG1.</title>
        <authorList>
            <person name="Kits K.D."/>
            <person name="Klotz M.G."/>
            <person name="Stein L.Y."/>
        </authorList>
    </citation>
    <scope>NUCLEOTIDE SEQUENCE [LARGE SCALE GENOMIC DNA]</scope>
    <source>
        <strain evidence="12 13">FJG1</strain>
    </source>
</reference>
<feature type="domain" description="L,D-TPase catalytic" evidence="11">
    <location>
        <begin position="97"/>
        <end position="232"/>
    </location>
</feature>
<dbReference type="GO" id="GO:0005576">
    <property type="term" value="C:extracellular region"/>
    <property type="evidence" value="ECO:0007669"/>
    <property type="project" value="TreeGrafter"/>
</dbReference>
<feature type="active site" description="Nucleophile" evidence="9">
    <location>
        <position position="208"/>
    </location>
</feature>
<evidence type="ECO:0000256" key="7">
    <source>
        <dbReference type="ARBA" id="ARBA00022984"/>
    </source>
</evidence>
<dbReference type="UniPathway" id="UPA00219"/>
<evidence type="ECO:0000256" key="5">
    <source>
        <dbReference type="ARBA" id="ARBA00022801"/>
    </source>
</evidence>
<evidence type="ECO:0000256" key="1">
    <source>
        <dbReference type="ARBA" id="ARBA00004752"/>
    </source>
</evidence>
<comment type="similarity">
    <text evidence="2">Belongs to the YkuD family.</text>
</comment>
<gene>
    <name evidence="12" type="ORF">JT25_012050</name>
</gene>
<comment type="pathway">
    <text evidence="1 9">Cell wall biogenesis; peptidoglycan biosynthesis.</text>
</comment>
<evidence type="ECO:0000313" key="13">
    <source>
        <dbReference type="Proteomes" id="UP000030512"/>
    </source>
</evidence>
<feature type="signal peptide" evidence="10">
    <location>
        <begin position="1"/>
        <end position="19"/>
    </location>
</feature>
<dbReference type="PANTHER" id="PTHR30582">
    <property type="entry name" value="L,D-TRANSPEPTIDASE"/>
    <property type="match status" value="1"/>
</dbReference>
<dbReference type="OrthoDB" id="9787225at2"/>
<evidence type="ECO:0000256" key="8">
    <source>
        <dbReference type="ARBA" id="ARBA00023316"/>
    </source>
</evidence>
<evidence type="ECO:0000313" key="12">
    <source>
        <dbReference type="EMBL" id="AMK77207.1"/>
    </source>
</evidence>
<dbReference type="Proteomes" id="UP000030512">
    <property type="component" value="Chromosome"/>
</dbReference>
<dbReference type="GO" id="GO:0071555">
    <property type="term" value="P:cell wall organization"/>
    <property type="evidence" value="ECO:0007669"/>
    <property type="project" value="UniProtKB-UniRule"/>
</dbReference>
<dbReference type="CDD" id="cd16913">
    <property type="entry name" value="YkuD_like"/>
    <property type="match status" value="1"/>
</dbReference>
<evidence type="ECO:0000256" key="4">
    <source>
        <dbReference type="ARBA" id="ARBA00022679"/>
    </source>
</evidence>
<dbReference type="GO" id="GO:0018104">
    <property type="term" value="P:peptidoglycan-protein cross-linking"/>
    <property type="evidence" value="ECO:0007669"/>
    <property type="project" value="TreeGrafter"/>
</dbReference>
<feature type="active site" description="Proton donor/acceptor" evidence="9">
    <location>
        <position position="192"/>
    </location>
</feature>
<evidence type="ECO:0000259" key="11">
    <source>
        <dbReference type="PROSITE" id="PS52029"/>
    </source>
</evidence>
<dbReference type="Pfam" id="PF03734">
    <property type="entry name" value="YkuD"/>
    <property type="match status" value="1"/>
</dbReference>
<feature type="chain" id="PRO_5007797758" description="L,D-TPase catalytic domain-containing protein" evidence="10">
    <location>
        <begin position="20"/>
        <end position="321"/>
    </location>
</feature>
<dbReference type="EMBL" id="CP014476">
    <property type="protein sequence ID" value="AMK77207.1"/>
    <property type="molecule type" value="Genomic_DNA"/>
</dbReference>
<sequence>MKTRLLTSLLLSASTAASALTLAPPDRPGDSLIGNPPHEVKYVAAKEEDTLIDIAVNFRLGQDEIVLANPYVDRWLPRAGTQVRIPSSFLLPNAPREGIVVNLPEMRIYYYADSRRIETYAIGIGREDNWKTPLGKTRITGKTENPSWTPPPSIIAEHLADGDVLDPYYPPGPNNPLGLFAFRLGIPGYLIHSTNVVNGVGMRVSHGCMRMYPADIEQFFPMVKVGTTVNIVNQPIKVGWYHDTLYMEVYPEMEETPATYEQRLHSALNLIEQANGGQMPVIKGSVLKNAVEKATGIPVAIYERPTQTPPVVQSQAAPNKN</sequence>